<protein>
    <submittedName>
        <fullName evidence="2">Uncharacterized protein</fullName>
    </submittedName>
</protein>
<evidence type="ECO:0000313" key="2">
    <source>
        <dbReference type="EMBL" id="KAL0009101.1"/>
    </source>
</evidence>
<proteinExistence type="predicted"/>
<evidence type="ECO:0000256" key="1">
    <source>
        <dbReference type="SAM" id="MobiDB-lite"/>
    </source>
</evidence>
<dbReference type="EMBL" id="JAZDWU010000003">
    <property type="protein sequence ID" value="KAL0009101.1"/>
    <property type="molecule type" value="Genomic_DNA"/>
</dbReference>
<sequence>MPILNNTLVPPTPANSLNSEDPRTIPNSDDIESHSLHDNPTPPSPDFQGNRNQIAFFSSQPTWQPPQESNLQWTWIEGNGPYITNGQSTRPHFEASDTNSDTTAIMFNLDSLNEDRPEVQF</sequence>
<reference evidence="2 3" key="1">
    <citation type="submission" date="2024-01" db="EMBL/GenBank/DDBJ databases">
        <title>A telomere-to-telomere, gap-free genome of sweet tea (Lithocarpus litseifolius).</title>
        <authorList>
            <person name="Zhou J."/>
        </authorList>
    </citation>
    <scope>NUCLEOTIDE SEQUENCE [LARGE SCALE GENOMIC DNA]</scope>
    <source>
        <strain evidence="2">Zhou-2022a</strain>
        <tissue evidence="2">Leaf</tissue>
    </source>
</reference>
<gene>
    <name evidence="2" type="ORF">SO802_010603</name>
</gene>
<dbReference type="AlphaFoldDB" id="A0AAW2DF96"/>
<comment type="caution">
    <text evidence="2">The sequence shown here is derived from an EMBL/GenBank/DDBJ whole genome shotgun (WGS) entry which is preliminary data.</text>
</comment>
<keyword evidence="3" id="KW-1185">Reference proteome</keyword>
<name>A0AAW2DF96_9ROSI</name>
<feature type="compositionally biased region" description="Polar residues" evidence="1">
    <location>
        <begin position="1"/>
        <end position="19"/>
    </location>
</feature>
<organism evidence="2 3">
    <name type="scientific">Lithocarpus litseifolius</name>
    <dbReference type="NCBI Taxonomy" id="425828"/>
    <lineage>
        <taxon>Eukaryota</taxon>
        <taxon>Viridiplantae</taxon>
        <taxon>Streptophyta</taxon>
        <taxon>Embryophyta</taxon>
        <taxon>Tracheophyta</taxon>
        <taxon>Spermatophyta</taxon>
        <taxon>Magnoliopsida</taxon>
        <taxon>eudicotyledons</taxon>
        <taxon>Gunneridae</taxon>
        <taxon>Pentapetalae</taxon>
        <taxon>rosids</taxon>
        <taxon>fabids</taxon>
        <taxon>Fagales</taxon>
        <taxon>Fagaceae</taxon>
        <taxon>Lithocarpus</taxon>
    </lineage>
</organism>
<feature type="compositionally biased region" description="Polar residues" evidence="1">
    <location>
        <begin position="47"/>
        <end position="68"/>
    </location>
</feature>
<feature type="region of interest" description="Disordered" evidence="1">
    <location>
        <begin position="1"/>
        <end position="68"/>
    </location>
</feature>
<evidence type="ECO:0000313" key="3">
    <source>
        <dbReference type="Proteomes" id="UP001459277"/>
    </source>
</evidence>
<accession>A0AAW2DF96</accession>
<dbReference type="Proteomes" id="UP001459277">
    <property type="component" value="Unassembled WGS sequence"/>
</dbReference>